<comment type="caution">
    <text evidence="2">The sequence shown here is derived from an EMBL/GenBank/DDBJ whole genome shotgun (WGS) entry which is preliminary data.</text>
</comment>
<accession>A0ABS1P4E2</accession>
<dbReference type="InterPro" id="IPR025850">
    <property type="entry name" value="SUKH-3"/>
</dbReference>
<organism evidence="2 3">
    <name type="scientific">Streptomyces musisoli</name>
    <dbReference type="NCBI Taxonomy" id="2802280"/>
    <lineage>
        <taxon>Bacteria</taxon>
        <taxon>Bacillati</taxon>
        <taxon>Actinomycetota</taxon>
        <taxon>Actinomycetes</taxon>
        <taxon>Kitasatosporales</taxon>
        <taxon>Streptomycetaceae</taxon>
        <taxon>Streptomyces</taxon>
    </lineage>
</organism>
<dbReference type="Pfam" id="PF14433">
    <property type="entry name" value="SUKH-3"/>
    <property type="match status" value="1"/>
</dbReference>
<evidence type="ECO:0000256" key="1">
    <source>
        <dbReference type="SAM" id="MobiDB-lite"/>
    </source>
</evidence>
<proteinExistence type="predicted"/>
<reference evidence="2 3" key="1">
    <citation type="submission" date="2021-01" db="EMBL/GenBank/DDBJ databases">
        <title>WGS of actinomycetes isolated from Thailand.</title>
        <authorList>
            <person name="Thawai C."/>
        </authorList>
    </citation>
    <scope>NUCLEOTIDE SEQUENCE [LARGE SCALE GENOMIC DNA]</scope>
    <source>
        <strain evidence="2 3">CH5-8</strain>
    </source>
</reference>
<protein>
    <submittedName>
        <fullName evidence="2">SUKH-3 domain-containing protein</fullName>
    </submittedName>
</protein>
<dbReference type="Proteomes" id="UP000621386">
    <property type="component" value="Unassembled WGS sequence"/>
</dbReference>
<gene>
    <name evidence="2" type="ORF">JK361_21985</name>
</gene>
<dbReference type="RefSeq" id="WP_201820958.1">
    <property type="nucleotide sequence ID" value="NZ_JAERRH010000008.1"/>
</dbReference>
<evidence type="ECO:0000313" key="2">
    <source>
        <dbReference type="EMBL" id="MBL1107241.1"/>
    </source>
</evidence>
<feature type="region of interest" description="Disordered" evidence="1">
    <location>
        <begin position="1"/>
        <end position="24"/>
    </location>
</feature>
<dbReference type="EMBL" id="JAERRH010000008">
    <property type="protein sequence ID" value="MBL1107241.1"/>
    <property type="molecule type" value="Genomic_DNA"/>
</dbReference>
<keyword evidence="3" id="KW-1185">Reference proteome</keyword>
<evidence type="ECO:0000313" key="3">
    <source>
        <dbReference type="Proteomes" id="UP000621386"/>
    </source>
</evidence>
<name>A0ABS1P4E2_9ACTN</name>
<sequence length="176" mass="18837">MHPDRTPSPHPGPTRPGGTTTRFPVPVDAALRTAGWQPGRWDIKQAEIWADTLREHTSPAGHRHTVFPAAVEAWAEFGGLRITPTGPGRQIAPATLHVDPLHGLHLARTLGDLGRALGTELSPLGEETDTAALLAIDAEGRVYTIDHTGDWYVGPDIDHALSTLINGIQPARLTAS</sequence>